<dbReference type="Proteomes" id="UP001209885">
    <property type="component" value="Unassembled WGS sequence"/>
</dbReference>
<keyword evidence="1" id="KW-0812">Transmembrane</keyword>
<keyword evidence="1" id="KW-0472">Membrane</keyword>
<sequence length="296" mass="35815">MMEFINSLDIKLQATIISALTSLFIFVVGWLFKFFYERNSLSFRLDKEYTFEQKKKLKEEISKYKIPLLNACEEFNYRLRNFNKRTKENLHRIDPDKWFETDQYYLNSFIYRFLVILHYVYKIEQETLSIDSTVADKSDIKFLKFIKTFKNIFSELDLLTPLGYKWSDTKNHFWKNELKGFTLWVVENDRVIEFDEFVPKLRFNYNELRKIIEYFSKIENDPNDKTLNVLRCFHLLIIQFLNFYGHTYQVTPEAKVNTIVNFYSENIKIVDAFENFISESKLDQEMKSILKKLKAA</sequence>
<proteinExistence type="predicted"/>
<comment type="caution">
    <text evidence="2">The sequence shown here is derived from an EMBL/GenBank/DDBJ whole genome shotgun (WGS) entry which is preliminary data.</text>
</comment>
<dbReference type="EMBL" id="JAPFQN010000004">
    <property type="protein sequence ID" value="MCX2743737.1"/>
    <property type="molecule type" value="Genomic_DNA"/>
</dbReference>
<accession>A0ABT3RR44</accession>
<dbReference type="RefSeq" id="WP_266056141.1">
    <property type="nucleotide sequence ID" value="NZ_JAPFQN010000004.1"/>
</dbReference>
<name>A0ABT3RR44_9BACT</name>
<evidence type="ECO:0000256" key="1">
    <source>
        <dbReference type="SAM" id="Phobius"/>
    </source>
</evidence>
<keyword evidence="1" id="KW-1133">Transmembrane helix</keyword>
<gene>
    <name evidence="2" type="ORF">OO013_07670</name>
</gene>
<keyword evidence="3" id="KW-1185">Reference proteome</keyword>
<reference evidence="2 3" key="1">
    <citation type="submission" date="2022-11" db="EMBL/GenBank/DDBJ databases">
        <title>The characterization of three novel Bacteroidetes species and genomic analysis of their roles in tidal elemental geochemical cycles.</title>
        <authorList>
            <person name="Ma K."/>
        </authorList>
    </citation>
    <scope>NUCLEOTIDE SEQUENCE [LARGE SCALE GENOMIC DNA]</scope>
    <source>
        <strain evidence="2 3">M17</strain>
    </source>
</reference>
<evidence type="ECO:0000313" key="3">
    <source>
        <dbReference type="Proteomes" id="UP001209885"/>
    </source>
</evidence>
<organism evidence="2 3">
    <name type="scientific">Mangrovivirga halotolerans</name>
    <dbReference type="NCBI Taxonomy" id="2993936"/>
    <lineage>
        <taxon>Bacteria</taxon>
        <taxon>Pseudomonadati</taxon>
        <taxon>Bacteroidota</taxon>
        <taxon>Cytophagia</taxon>
        <taxon>Cytophagales</taxon>
        <taxon>Mangrovivirgaceae</taxon>
        <taxon>Mangrovivirga</taxon>
    </lineage>
</organism>
<protein>
    <recommendedName>
        <fullName evidence="4">Phage abortive infection protein</fullName>
    </recommendedName>
</protein>
<evidence type="ECO:0008006" key="4">
    <source>
        <dbReference type="Google" id="ProtNLM"/>
    </source>
</evidence>
<evidence type="ECO:0000313" key="2">
    <source>
        <dbReference type="EMBL" id="MCX2743737.1"/>
    </source>
</evidence>
<feature type="transmembrane region" description="Helical" evidence="1">
    <location>
        <begin position="12"/>
        <end position="32"/>
    </location>
</feature>